<dbReference type="InterPro" id="IPR038762">
    <property type="entry name" value="ABM_predict"/>
</dbReference>
<dbReference type="PANTHER" id="PTHR40057:SF1">
    <property type="entry name" value="SLR1162 PROTEIN"/>
    <property type="match status" value="1"/>
</dbReference>
<feature type="transmembrane region" description="Helical" evidence="1">
    <location>
        <begin position="156"/>
        <end position="178"/>
    </location>
</feature>
<keyword evidence="3" id="KW-1185">Reference proteome</keyword>
<comment type="caution">
    <text evidence="2">The sequence shown here is derived from an EMBL/GenBank/DDBJ whole genome shotgun (WGS) entry which is preliminary data.</text>
</comment>
<keyword evidence="1" id="KW-0472">Membrane</keyword>
<accession>A0A842HJN4</accession>
<dbReference type="Gene3D" id="3.30.70.100">
    <property type="match status" value="1"/>
</dbReference>
<evidence type="ECO:0000313" key="2">
    <source>
        <dbReference type="EMBL" id="MBC2595697.1"/>
    </source>
</evidence>
<dbReference type="SUPFAM" id="SSF54909">
    <property type="entry name" value="Dimeric alpha+beta barrel"/>
    <property type="match status" value="1"/>
</dbReference>
<evidence type="ECO:0000313" key="3">
    <source>
        <dbReference type="Proteomes" id="UP000546464"/>
    </source>
</evidence>
<dbReference type="RefSeq" id="WP_185676635.1">
    <property type="nucleotide sequence ID" value="NZ_JACHVB010000052.1"/>
</dbReference>
<name>A0A842HJN4_9BACT</name>
<keyword evidence="1" id="KW-0812">Transmembrane</keyword>
<evidence type="ECO:0000256" key="1">
    <source>
        <dbReference type="SAM" id="Phobius"/>
    </source>
</evidence>
<proteinExistence type="predicted"/>
<dbReference type="PANTHER" id="PTHR40057">
    <property type="entry name" value="SLR1162 PROTEIN"/>
    <property type="match status" value="1"/>
</dbReference>
<organism evidence="2 3">
    <name type="scientific">Ruficoccus amylovorans</name>
    <dbReference type="NCBI Taxonomy" id="1804625"/>
    <lineage>
        <taxon>Bacteria</taxon>
        <taxon>Pseudomonadati</taxon>
        <taxon>Verrucomicrobiota</taxon>
        <taxon>Opitutia</taxon>
        <taxon>Puniceicoccales</taxon>
        <taxon>Cerasicoccaceae</taxon>
        <taxon>Ruficoccus</taxon>
    </lineage>
</organism>
<dbReference type="InterPro" id="IPR011008">
    <property type="entry name" value="Dimeric_a/b-barrel"/>
</dbReference>
<keyword evidence="1" id="KW-1133">Transmembrane helix</keyword>
<feature type="transmembrane region" description="Helical" evidence="1">
    <location>
        <begin position="116"/>
        <end position="136"/>
    </location>
</feature>
<evidence type="ECO:0008006" key="4">
    <source>
        <dbReference type="Google" id="ProtNLM"/>
    </source>
</evidence>
<gene>
    <name evidence="2" type="ORF">H5P28_15625</name>
</gene>
<protein>
    <recommendedName>
        <fullName evidence="4">Antibiotic biosynthesis monooxygenase</fullName>
    </recommendedName>
</protein>
<dbReference type="EMBL" id="JACHVB010000052">
    <property type="protein sequence ID" value="MBC2595697.1"/>
    <property type="molecule type" value="Genomic_DNA"/>
</dbReference>
<reference evidence="2 3" key="1">
    <citation type="submission" date="2020-07" db="EMBL/GenBank/DDBJ databases">
        <authorList>
            <person name="Feng X."/>
        </authorList>
    </citation>
    <scope>NUCLEOTIDE SEQUENCE [LARGE SCALE GENOMIC DNA]</scope>
    <source>
        <strain evidence="2 3">JCM31066</strain>
    </source>
</reference>
<dbReference type="AlphaFoldDB" id="A0A842HJN4"/>
<dbReference type="Proteomes" id="UP000546464">
    <property type="component" value="Unassembled WGS sequence"/>
</dbReference>
<sequence length="182" mass="21166">MSEPVTLFISRRVKAGCEDRMEAWTQGIRAAAAGFPGYLGSQTLERHGERRDTFDVIVHFDSVKALVAWQESETCRQWYRELEPMIEDERMSRLQGYEPWFPPPERLSCAPRPNKWKMWVVTFLCVYPLVNLTLFALGPLMGGLPVWARLLVSVPIVSYLMAFFVMPFLSRVFANWLYPRQD</sequence>